<proteinExistence type="predicted"/>
<dbReference type="EMBL" id="QZWG01000014">
    <property type="protein sequence ID" value="RZB68904.1"/>
    <property type="molecule type" value="Genomic_DNA"/>
</dbReference>
<feature type="non-terminal residue" evidence="2">
    <location>
        <position position="1"/>
    </location>
</feature>
<keyword evidence="3" id="KW-1185">Reference proteome</keyword>
<evidence type="ECO:0000313" key="2">
    <source>
        <dbReference type="EMBL" id="RZB68904.1"/>
    </source>
</evidence>
<dbReference type="Proteomes" id="UP000289340">
    <property type="component" value="Chromosome 14"/>
</dbReference>
<protein>
    <submittedName>
        <fullName evidence="2">Uncharacterized protein</fullName>
    </submittedName>
</protein>
<evidence type="ECO:0000256" key="1">
    <source>
        <dbReference type="SAM" id="Phobius"/>
    </source>
</evidence>
<reference evidence="2 3" key="1">
    <citation type="submission" date="2018-09" db="EMBL/GenBank/DDBJ databases">
        <title>A high-quality reference genome of wild soybean provides a powerful tool to mine soybean genomes.</title>
        <authorList>
            <person name="Xie M."/>
            <person name="Chung C.Y.L."/>
            <person name="Li M.-W."/>
            <person name="Wong F.-L."/>
            <person name="Chan T.-F."/>
            <person name="Lam H.-M."/>
        </authorList>
    </citation>
    <scope>NUCLEOTIDE SEQUENCE [LARGE SCALE GENOMIC DNA]</scope>
    <source>
        <strain evidence="3">cv. W05</strain>
        <tissue evidence="2">Hypocotyl of etiolated seedlings</tissue>
    </source>
</reference>
<name>A0A445H5G4_GLYSO</name>
<feature type="transmembrane region" description="Helical" evidence="1">
    <location>
        <begin position="6"/>
        <end position="28"/>
    </location>
</feature>
<sequence length="82" mass="9664">FPSPCAFFFLFFFTACSLFLLKLPFFFLPPFEDDALVLLFSKCRTKMTEMPNGKLKDLCQCNNFWFFSKATLTMSLYIPWNS</sequence>
<keyword evidence="1" id="KW-0812">Transmembrane</keyword>
<keyword evidence="1" id="KW-1133">Transmembrane helix</keyword>
<dbReference type="AlphaFoldDB" id="A0A445H5G4"/>
<evidence type="ECO:0000313" key="3">
    <source>
        <dbReference type="Proteomes" id="UP000289340"/>
    </source>
</evidence>
<comment type="caution">
    <text evidence="2">The sequence shown here is derived from an EMBL/GenBank/DDBJ whole genome shotgun (WGS) entry which is preliminary data.</text>
</comment>
<accession>A0A445H5G4</accession>
<organism evidence="2 3">
    <name type="scientific">Glycine soja</name>
    <name type="common">Wild soybean</name>
    <dbReference type="NCBI Taxonomy" id="3848"/>
    <lineage>
        <taxon>Eukaryota</taxon>
        <taxon>Viridiplantae</taxon>
        <taxon>Streptophyta</taxon>
        <taxon>Embryophyta</taxon>
        <taxon>Tracheophyta</taxon>
        <taxon>Spermatophyta</taxon>
        <taxon>Magnoliopsida</taxon>
        <taxon>eudicotyledons</taxon>
        <taxon>Gunneridae</taxon>
        <taxon>Pentapetalae</taxon>
        <taxon>rosids</taxon>
        <taxon>fabids</taxon>
        <taxon>Fabales</taxon>
        <taxon>Fabaceae</taxon>
        <taxon>Papilionoideae</taxon>
        <taxon>50 kb inversion clade</taxon>
        <taxon>NPAAA clade</taxon>
        <taxon>indigoferoid/millettioid clade</taxon>
        <taxon>Phaseoleae</taxon>
        <taxon>Glycine</taxon>
        <taxon>Glycine subgen. Soja</taxon>
    </lineage>
</organism>
<keyword evidence="1" id="KW-0472">Membrane</keyword>
<gene>
    <name evidence="2" type="ORF">D0Y65_038614</name>
</gene>